<dbReference type="Proteomes" id="UP000193144">
    <property type="component" value="Unassembled WGS sequence"/>
</dbReference>
<dbReference type="InterPro" id="IPR001128">
    <property type="entry name" value="Cyt_P450"/>
</dbReference>
<dbReference type="SUPFAM" id="SSF48264">
    <property type="entry name" value="Cytochrome P450"/>
    <property type="match status" value="1"/>
</dbReference>
<dbReference type="PANTHER" id="PTHR24291">
    <property type="entry name" value="CYTOCHROME P450 FAMILY 4"/>
    <property type="match status" value="1"/>
</dbReference>
<accession>A0A1Y1ZX70</accession>
<reference evidence="7 8" key="1">
    <citation type="submission" date="2016-07" db="EMBL/GenBank/DDBJ databases">
        <title>Pervasive Adenine N6-methylation of Active Genes in Fungi.</title>
        <authorList>
            <consortium name="DOE Joint Genome Institute"/>
            <person name="Mondo S.J."/>
            <person name="Dannebaum R.O."/>
            <person name="Kuo R.C."/>
            <person name="Labutti K."/>
            <person name="Haridas S."/>
            <person name="Kuo A."/>
            <person name="Salamov A."/>
            <person name="Ahrendt S.R."/>
            <person name="Lipzen A."/>
            <person name="Sullivan W."/>
            <person name="Andreopoulos W.B."/>
            <person name="Clum A."/>
            <person name="Lindquist E."/>
            <person name="Daum C."/>
            <person name="Ramamoorthy G.K."/>
            <person name="Gryganskyi A."/>
            <person name="Culley D."/>
            <person name="Magnuson J.K."/>
            <person name="James T.Y."/>
            <person name="O'Malley M.A."/>
            <person name="Stajich J.E."/>
            <person name="Spatafora J.W."/>
            <person name="Visel A."/>
            <person name="Grigoriev I.V."/>
        </authorList>
    </citation>
    <scope>NUCLEOTIDE SEQUENCE [LARGE SCALE GENOMIC DNA]</scope>
    <source>
        <strain evidence="7 8">CBS 115471</strain>
    </source>
</reference>
<dbReference type="Pfam" id="PF00067">
    <property type="entry name" value="p450"/>
    <property type="match status" value="1"/>
</dbReference>
<comment type="caution">
    <text evidence="7">The sequence shown here is derived from an EMBL/GenBank/DDBJ whole genome shotgun (WGS) entry which is preliminary data.</text>
</comment>
<keyword evidence="5" id="KW-0560">Oxidoreductase</keyword>
<dbReference type="Gene3D" id="1.10.630.10">
    <property type="entry name" value="Cytochrome P450"/>
    <property type="match status" value="1"/>
</dbReference>
<feature type="chain" id="PRO_5013141511" evidence="6">
    <location>
        <begin position="21"/>
        <end position="509"/>
    </location>
</feature>
<dbReference type="InterPro" id="IPR036396">
    <property type="entry name" value="Cyt_P450_sf"/>
</dbReference>
<evidence type="ECO:0000313" key="7">
    <source>
        <dbReference type="EMBL" id="ORY14667.1"/>
    </source>
</evidence>
<dbReference type="GO" id="GO:0005506">
    <property type="term" value="F:iron ion binding"/>
    <property type="evidence" value="ECO:0007669"/>
    <property type="project" value="InterPro"/>
</dbReference>
<dbReference type="OrthoDB" id="2789670at2759"/>
<feature type="binding site" description="axial binding residue" evidence="4">
    <location>
        <position position="458"/>
    </location>
    <ligand>
        <name>heme</name>
        <dbReference type="ChEBI" id="CHEBI:30413"/>
    </ligand>
    <ligandPart>
        <name>Fe</name>
        <dbReference type="ChEBI" id="CHEBI:18248"/>
    </ligandPart>
</feature>
<keyword evidence="8" id="KW-1185">Reference proteome</keyword>
<evidence type="ECO:0000256" key="6">
    <source>
        <dbReference type="SAM" id="SignalP"/>
    </source>
</evidence>
<protein>
    <submittedName>
        <fullName evidence="7">Putative cytochrome P450 monooxygenase</fullName>
    </submittedName>
</protein>
<dbReference type="InterPro" id="IPR050196">
    <property type="entry name" value="Cytochrome_P450_Monoox"/>
</dbReference>
<dbReference type="GO" id="GO:0004497">
    <property type="term" value="F:monooxygenase activity"/>
    <property type="evidence" value="ECO:0007669"/>
    <property type="project" value="UniProtKB-KW"/>
</dbReference>
<dbReference type="InterPro" id="IPR002401">
    <property type="entry name" value="Cyt_P450_E_grp-I"/>
</dbReference>
<evidence type="ECO:0000256" key="5">
    <source>
        <dbReference type="RuleBase" id="RU000461"/>
    </source>
</evidence>
<comment type="similarity">
    <text evidence="1 5">Belongs to the cytochrome P450 family.</text>
</comment>
<dbReference type="GO" id="GO:0016705">
    <property type="term" value="F:oxidoreductase activity, acting on paired donors, with incorporation or reduction of molecular oxygen"/>
    <property type="evidence" value="ECO:0007669"/>
    <property type="project" value="InterPro"/>
</dbReference>
<evidence type="ECO:0000256" key="1">
    <source>
        <dbReference type="ARBA" id="ARBA00010617"/>
    </source>
</evidence>
<comment type="cofactor">
    <cofactor evidence="4">
        <name>heme</name>
        <dbReference type="ChEBI" id="CHEBI:30413"/>
    </cofactor>
</comment>
<dbReference type="EMBL" id="MCFA01000031">
    <property type="protein sequence ID" value="ORY14667.1"/>
    <property type="molecule type" value="Genomic_DNA"/>
</dbReference>
<dbReference type="AlphaFoldDB" id="A0A1Y1ZX70"/>
<keyword evidence="4 5" id="KW-0349">Heme</keyword>
<organism evidence="7 8">
    <name type="scientific">Clohesyomyces aquaticus</name>
    <dbReference type="NCBI Taxonomy" id="1231657"/>
    <lineage>
        <taxon>Eukaryota</taxon>
        <taxon>Fungi</taxon>
        <taxon>Dikarya</taxon>
        <taxon>Ascomycota</taxon>
        <taxon>Pezizomycotina</taxon>
        <taxon>Dothideomycetes</taxon>
        <taxon>Pleosporomycetidae</taxon>
        <taxon>Pleosporales</taxon>
        <taxon>Lindgomycetaceae</taxon>
        <taxon>Clohesyomyces</taxon>
    </lineage>
</organism>
<dbReference type="PRINTS" id="PR00463">
    <property type="entry name" value="EP450I"/>
</dbReference>
<dbReference type="PANTHER" id="PTHR24291:SF167">
    <property type="entry name" value="CYTOCHROME P450 MONOOXYGENASE GLIC"/>
    <property type="match status" value="1"/>
</dbReference>
<evidence type="ECO:0000256" key="2">
    <source>
        <dbReference type="ARBA" id="ARBA00022723"/>
    </source>
</evidence>
<dbReference type="GO" id="GO:0020037">
    <property type="term" value="F:heme binding"/>
    <property type="evidence" value="ECO:0007669"/>
    <property type="project" value="InterPro"/>
</dbReference>
<keyword evidence="5 7" id="KW-0503">Monooxygenase</keyword>
<gene>
    <name evidence="7" type="ORF">BCR34DRAFT_599008</name>
</gene>
<keyword evidence="3 4" id="KW-0408">Iron</keyword>
<dbReference type="PROSITE" id="PS00086">
    <property type="entry name" value="CYTOCHROME_P450"/>
    <property type="match status" value="1"/>
</dbReference>
<name>A0A1Y1ZX70_9PLEO</name>
<dbReference type="STRING" id="1231657.A0A1Y1ZX70"/>
<dbReference type="InterPro" id="IPR017972">
    <property type="entry name" value="Cyt_P450_CS"/>
</dbReference>
<feature type="signal peptide" evidence="6">
    <location>
        <begin position="1"/>
        <end position="20"/>
    </location>
</feature>
<evidence type="ECO:0000256" key="3">
    <source>
        <dbReference type="ARBA" id="ARBA00023004"/>
    </source>
</evidence>
<sequence length="509" mass="57776">MPRTPVNTSVLVLVFFCCVAIQFRQVFQRWGTDILSWVIGTYLEWKHPILSTDGQQRIPTCPYRFPNGQGDIAKFLEGEKNSKAWGKVHGKLYRLWSGTNQEIVLSNPEDIKIVFRDSDVHAKAKNNDAGWLMSELLGRCVGLITGEEWRKVRAVTGSTFTHKNAAASVSAVWEFTKEHFAKLQEDGKLSSGQINPVEDFRFLPFWIVASHLYGPLSPSLKAELRALVPLRESLFRSVIQGGATRFSGSQLLPTKANRELREFKRRWWRFNKEAVQGCLRDKRNAPVVEMYEEMRGGRMDPENLHQTLDEMLFANLDVTIGAISWNLLFLAANPDIQEELRIEVQGARIQGEPGKPSKSADEYLLSSTSLLTACTLESARLKPAAAFTVPQAASTDRVVSDMVIPAGINFIVDTHALNIRNQYWGPDNELYRPARFVGRKPSEMRYQYWRFGFGPRQCMGKHMADLVIRVLLVYLVERFSLSLGPSSSWDKNPKAWISHTETQILCEPL</sequence>
<evidence type="ECO:0000313" key="8">
    <source>
        <dbReference type="Proteomes" id="UP000193144"/>
    </source>
</evidence>
<keyword evidence="2 4" id="KW-0479">Metal-binding</keyword>
<evidence type="ECO:0000256" key="4">
    <source>
        <dbReference type="PIRSR" id="PIRSR602401-1"/>
    </source>
</evidence>
<dbReference type="CDD" id="cd20615">
    <property type="entry name" value="CYP_GliC-like"/>
    <property type="match status" value="1"/>
</dbReference>
<proteinExistence type="inferred from homology"/>
<keyword evidence="6" id="KW-0732">Signal</keyword>